<dbReference type="PANTHER" id="PTHR10980:SF3">
    <property type="entry name" value="LD16419P"/>
    <property type="match status" value="1"/>
</dbReference>
<dbReference type="GO" id="GO:0005829">
    <property type="term" value="C:cytosol"/>
    <property type="evidence" value="ECO:0007669"/>
    <property type="project" value="TreeGrafter"/>
</dbReference>
<feature type="region of interest" description="Disordered" evidence="6">
    <location>
        <begin position="1"/>
        <end position="35"/>
    </location>
</feature>
<feature type="compositionally biased region" description="Polar residues" evidence="6">
    <location>
        <begin position="218"/>
        <end position="228"/>
    </location>
</feature>
<proteinExistence type="inferred from homology"/>
<dbReference type="OrthoDB" id="1683373at2759"/>
<evidence type="ECO:0000313" key="8">
    <source>
        <dbReference type="Proteomes" id="UP000012174"/>
    </source>
</evidence>
<evidence type="ECO:0000256" key="1">
    <source>
        <dbReference type="ARBA" id="ARBA00004496"/>
    </source>
</evidence>
<dbReference type="STRING" id="1287681.M7T4Z2"/>
<evidence type="ECO:0000256" key="4">
    <source>
        <dbReference type="ARBA" id="ARBA00054143"/>
    </source>
</evidence>
<dbReference type="PRINTS" id="PR00492">
    <property type="entry name" value="RHOGDI"/>
</dbReference>
<evidence type="ECO:0000256" key="3">
    <source>
        <dbReference type="ARBA" id="ARBA00022490"/>
    </source>
</evidence>
<dbReference type="EMBL" id="KB707568">
    <property type="protein sequence ID" value="EMR61690.1"/>
    <property type="molecule type" value="Genomic_DNA"/>
</dbReference>
<dbReference type="HOGENOM" id="CLU_565024_0_0_1"/>
<feature type="region of interest" description="Disordered" evidence="6">
    <location>
        <begin position="247"/>
        <end position="266"/>
    </location>
</feature>
<sequence length="483" mass="52929">MSFPHKKDLPSKGLSTPGNGGKVQNKLRKMQTTSNLFQSAATAASLQPDLPPVSGLPFTPLESTTAQNRFNLRRFKSHFNLQQSQKAAEAHSEDTTFTSHLQVKIPPRVSSNSFSANYHPIMTSPLGPHEGEAFTRNGKDLAQEQSTSETAISNGDGEALVQAADNLLGDASTMMGKDKAPAQEEERPVTRGSTLVPSIRQSLRSTLTGSTKHGGHQFGTTTTITASSGDRDGPIKRLVKKFQRTTVKKNTENPKNTRPDGLDPEMTCIGLPGIHYAVKVTKEEANPPPGSDLHSEPEVISHFEVTKNFESNNDSSDANDESLQRYKQSLGLGGGKDLSDPNDPRVCIIHALTMESPGRDPVTIDLSQPGSEVTLKDKPFKIKEGSKFTMVVTFKVQHEILSGLQYVQVVKRKGLKVGKDSEMLGSYAPNTEKQPLYTKRFQEEDAPSGMLARGHYNAVSNFVDDDKKTHLQFEWSFDIAKDW</sequence>
<keyword evidence="8" id="KW-1185">Reference proteome</keyword>
<feature type="compositionally biased region" description="Basic and acidic residues" evidence="6">
    <location>
        <begin position="176"/>
        <end position="189"/>
    </location>
</feature>
<keyword evidence="3" id="KW-0963">Cytoplasm</keyword>
<feature type="region of interest" description="Disordered" evidence="6">
    <location>
        <begin position="172"/>
        <end position="193"/>
    </location>
</feature>
<evidence type="ECO:0000313" key="7">
    <source>
        <dbReference type="EMBL" id="EMR61690.1"/>
    </source>
</evidence>
<reference evidence="8" key="1">
    <citation type="journal article" date="2013" name="Genome Announc.">
        <title>Draft genome sequence of the grapevine dieback fungus Eutypa lata UCR-EL1.</title>
        <authorList>
            <person name="Blanco-Ulate B."/>
            <person name="Rolshausen P.E."/>
            <person name="Cantu D."/>
        </authorList>
    </citation>
    <scope>NUCLEOTIDE SEQUENCE [LARGE SCALE GENOMIC DNA]</scope>
    <source>
        <strain evidence="8">UCR-EL1</strain>
    </source>
</reference>
<protein>
    <recommendedName>
        <fullName evidence="5">Rho GDP-dissociation inhibitor</fullName>
    </recommendedName>
</protein>
<dbReference type="InterPro" id="IPR000406">
    <property type="entry name" value="Rho_GDI"/>
</dbReference>
<dbReference type="eggNOG" id="KOG3205">
    <property type="taxonomic scope" value="Eukaryota"/>
</dbReference>
<comment type="similarity">
    <text evidence="2">Belongs to the Rho GDI family.</text>
</comment>
<dbReference type="SUPFAM" id="SSF81296">
    <property type="entry name" value="E set domains"/>
    <property type="match status" value="1"/>
</dbReference>
<gene>
    <name evidence="7" type="ORF">UCREL1_11391</name>
</gene>
<feature type="region of interest" description="Disordered" evidence="6">
    <location>
        <begin position="207"/>
        <end position="233"/>
    </location>
</feature>
<dbReference type="AlphaFoldDB" id="M7T4Z2"/>
<dbReference type="Proteomes" id="UP000012174">
    <property type="component" value="Unassembled WGS sequence"/>
</dbReference>
<name>M7T4Z2_EUTLA</name>
<dbReference type="InterPro" id="IPR014756">
    <property type="entry name" value="Ig_E-set"/>
</dbReference>
<dbReference type="PANTHER" id="PTHR10980">
    <property type="entry name" value="RHO GDP-DISSOCIATION INHIBITOR"/>
    <property type="match status" value="1"/>
</dbReference>
<dbReference type="Pfam" id="PF02115">
    <property type="entry name" value="Rho_GDI"/>
    <property type="match status" value="1"/>
</dbReference>
<evidence type="ECO:0000256" key="5">
    <source>
        <dbReference type="ARBA" id="ARBA00071407"/>
    </source>
</evidence>
<evidence type="ECO:0000256" key="2">
    <source>
        <dbReference type="ARBA" id="ARBA00009758"/>
    </source>
</evidence>
<organism evidence="7 8">
    <name type="scientific">Eutypa lata (strain UCR-EL1)</name>
    <name type="common">Grapevine dieback disease fungus</name>
    <name type="synonym">Eutypa armeniacae</name>
    <dbReference type="NCBI Taxonomy" id="1287681"/>
    <lineage>
        <taxon>Eukaryota</taxon>
        <taxon>Fungi</taxon>
        <taxon>Dikarya</taxon>
        <taxon>Ascomycota</taxon>
        <taxon>Pezizomycotina</taxon>
        <taxon>Sordariomycetes</taxon>
        <taxon>Xylariomycetidae</taxon>
        <taxon>Xylariales</taxon>
        <taxon>Diatrypaceae</taxon>
        <taxon>Eutypa</taxon>
    </lineage>
</organism>
<feature type="compositionally biased region" description="Basic and acidic residues" evidence="6">
    <location>
        <begin position="249"/>
        <end position="261"/>
    </location>
</feature>
<dbReference type="Gene3D" id="2.70.50.30">
    <property type="entry name" value="Coagulation Factor XIII, subunit A, domain 1"/>
    <property type="match status" value="1"/>
</dbReference>
<accession>M7T4Z2</accession>
<dbReference type="InterPro" id="IPR024792">
    <property type="entry name" value="RhoGDI_dom_sf"/>
</dbReference>
<dbReference type="GO" id="GO:0007266">
    <property type="term" value="P:Rho protein signal transduction"/>
    <property type="evidence" value="ECO:0007669"/>
    <property type="project" value="InterPro"/>
</dbReference>
<feature type="compositionally biased region" description="Basic and acidic residues" evidence="6">
    <location>
        <begin position="1"/>
        <end position="10"/>
    </location>
</feature>
<dbReference type="FunFam" id="2.70.50.30:FF:000001">
    <property type="entry name" value="Rho GDP-dissociation inhibitor 1"/>
    <property type="match status" value="1"/>
</dbReference>
<dbReference type="GO" id="GO:0005094">
    <property type="term" value="F:Rho GDP-dissociation inhibitor activity"/>
    <property type="evidence" value="ECO:0007669"/>
    <property type="project" value="InterPro"/>
</dbReference>
<evidence type="ECO:0000256" key="6">
    <source>
        <dbReference type="SAM" id="MobiDB-lite"/>
    </source>
</evidence>
<comment type="function">
    <text evidence="4">Regulates the GDP/GTP exchange reaction of the Rho proteins by inhibiting the dissociation of GDP from them, and the subsequent binding of GTP to them.</text>
</comment>
<comment type="subcellular location">
    <subcellularLocation>
        <location evidence="1">Cytoplasm</location>
    </subcellularLocation>
</comment>
<dbReference type="GO" id="GO:0016020">
    <property type="term" value="C:membrane"/>
    <property type="evidence" value="ECO:0007669"/>
    <property type="project" value="TreeGrafter"/>
</dbReference>
<dbReference type="KEGG" id="ela:UCREL1_11391"/>